<reference evidence="2 3" key="1">
    <citation type="submission" date="2014-06" db="EMBL/GenBank/DDBJ databases">
        <title>Whole Genome Sequences of Three Symbiotic Endozoicomonas Bacteria.</title>
        <authorList>
            <person name="Neave M.J."/>
            <person name="Apprill A."/>
            <person name="Voolstra C.R."/>
        </authorList>
    </citation>
    <scope>NUCLEOTIDE SEQUENCE [LARGE SCALE GENOMIC DNA]</scope>
    <source>
        <strain evidence="2 3">LMG 24815</strain>
    </source>
</reference>
<evidence type="ECO:0000313" key="2">
    <source>
        <dbReference type="EMBL" id="KEQ14430.1"/>
    </source>
</evidence>
<dbReference type="RefSeq" id="WP_145912529.1">
    <property type="nucleotide sequence ID" value="NZ_JOKG01000002.1"/>
</dbReference>
<feature type="signal peptide" evidence="1">
    <location>
        <begin position="1"/>
        <end position="25"/>
    </location>
</feature>
<dbReference type="AlphaFoldDB" id="A0A081N7K7"/>
<dbReference type="EMBL" id="JOKG01000002">
    <property type="protein sequence ID" value="KEQ14430.1"/>
    <property type="molecule type" value="Genomic_DNA"/>
</dbReference>
<gene>
    <name evidence="2" type="ORF">GZ77_08650</name>
</gene>
<feature type="chain" id="PRO_5001760579" evidence="1">
    <location>
        <begin position="26"/>
        <end position="157"/>
    </location>
</feature>
<organism evidence="2 3">
    <name type="scientific">Endozoicomonas montiporae</name>
    <dbReference type="NCBI Taxonomy" id="1027273"/>
    <lineage>
        <taxon>Bacteria</taxon>
        <taxon>Pseudomonadati</taxon>
        <taxon>Pseudomonadota</taxon>
        <taxon>Gammaproteobacteria</taxon>
        <taxon>Oceanospirillales</taxon>
        <taxon>Endozoicomonadaceae</taxon>
        <taxon>Endozoicomonas</taxon>
    </lineage>
</organism>
<protein>
    <submittedName>
        <fullName evidence="2">Uncharacterized protein</fullName>
    </submittedName>
</protein>
<name>A0A081N7K7_9GAMM</name>
<comment type="caution">
    <text evidence="2">The sequence shown here is derived from an EMBL/GenBank/DDBJ whole genome shotgun (WGS) entry which is preliminary data.</text>
</comment>
<accession>A0A081N7K7</accession>
<proteinExistence type="predicted"/>
<sequence>MRFKRWLSRCLFTPFLILPVSLSVADGSTLKYLAYFDGKGVPYEVTTLQEQSQADTSENKVIEAGDQPHTLTNNEDGIPTLRNDMAGDTESETKVNQTSAPGFSDLQLYTQHHGLTISAWAHDFREAIQGVTIEYVIEVLGEARSRGAFSISSSMHV</sequence>
<evidence type="ECO:0000313" key="3">
    <source>
        <dbReference type="Proteomes" id="UP000028006"/>
    </source>
</evidence>
<keyword evidence="3" id="KW-1185">Reference proteome</keyword>
<dbReference type="Proteomes" id="UP000028006">
    <property type="component" value="Unassembled WGS sequence"/>
</dbReference>
<keyword evidence="1" id="KW-0732">Signal</keyword>
<evidence type="ECO:0000256" key="1">
    <source>
        <dbReference type="SAM" id="SignalP"/>
    </source>
</evidence>